<dbReference type="InterPro" id="IPR040079">
    <property type="entry name" value="Glutathione_S-Trfase"/>
</dbReference>
<feature type="domain" description="GST C-terminal" evidence="2">
    <location>
        <begin position="89"/>
        <end position="219"/>
    </location>
</feature>
<gene>
    <name evidence="3" type="ORF">HRUBRA_00426</name>
</gene>
<evidence type="ECO:0000259" key="1">
    <source>
        <dbReference type="PROSITE" id="PS50404"/>
    </source>
</evidence>
<keyword evidence="4" id="KW-1185">Reference proteome</keyword>
<dbReference type="InterPro" id="IPR004045">
    <property type="entry name" value="Glutathione_S-Trfase_N"/>
</dbReference>
<dbReference type="InterPro" id="IPR010987">
    <property type="entry name" value="Glutathione-S-Trfase_C-like"/>
</dbReference>
<protein>
    <submittedName>
        <fullName evidence="3">Glutathione S-transferase</fullName>
        <ecNumber evidence="3">2.5.1.18</ecNumber>
    </submittedName>
</protein>
<dbReference type="CDD" id="cd03048">
    <property type="entry name" value="GST_N_Ure2p_like"/>
    <property type="match status" value="1"/>
</dbReference>
<dbReference type="OrthoDB" id="9803562at2"/>
<dbReference type="SUPFAM" id="SSF47616">
    <property type="entry name" value="GST C-terminal domain-like"/>
    <property type="match status" value="1"/>
</dbReference>
<dbReference type="InterPro" id="IPR036282">
    <property type="entry name" value="Glutathione-S-Trfase_C_sf"/>
</dbReference>
<dbReference type="AlphaFoldDB" id="A0A095VV78"/>
<dbReference type="PANTHER" id="PTHR44051">
    <property type="entry name" value="GLUTATHIONE S-TRANSFERASE-RELATED"/>
    <property type="match status" value="1"/>
</dbReference>
<dbReference type="PANTHER" id="PTHR44051:SF19">
    <property type="entry name" value="DISULFIDE-BOND OXIDOREDUCTASE YFCG"/>
    <property type="match status" value="1"/>
</dbReference>
<dbReference type="SFLD" id="SFLDG01151">
    <property type="entry name" value="Main.2:_Nu-like"/>
    <property type="match status" value="1"/>
</dbReference>
<dbReference type="Gene3D" id="1.20.1050.10">
    <property type="match status" value="1"/>
</dbReference>
<dbReference type="Pfam" id="PF00043">
    <property type="entry name" value="GST_C"/>
    <property type="match status" value="1"/>
</dbReference>
<dbReference type="EC" id="2.5.1.18" evidence="3"/>
<dbReference type="InterPro" id="IPR004046">
    <property type="entry name" value="GST_C"/>
</dbReference>
<organism evidence="3 4">
    <name type="scientific">Pseudohaliea rubra DSM 19751</name>
    <dbReference type="NCBI Taxonomy" id="1265313"/>
    <lineage>
        <taxon>Bacteria</taxon>
        <taxon>Pseudomonadati</taxon>
        <taxon>Pseudomonadota</taxon>
        <taxon>Gammaproteobacteria</taxon>
        <taxon>Cellvibrionales</taxon>
        <taxon>Halieaceae</taxon>
        <taxon>Pseudohaliea</taxon>
    </lineage>
</organism>
<reference evidence="3 4" key="1">
    <citation type="journal article" date="2014" name="Genome Announc.">
        <title>Genome Sequence of Gammaproteobacterial Pseudohaliea rubra Type Strain DSM 19751, Isolated from Coastal Seawater of the Mediterranean Sea.</title>
        <authorList>
            <person name="Spring S."/>
            <person name="Fiebig A."/>
            <person name="Riedel T."/>
            <person name="Goker M."/>
            <person name="Klenk H.P."/>
        </authorList>
    </citation>
    <scope>NUCLEOTIDE SEQUENCE [LARGE SCALE GENOMIC DNA]</scope>
    <source>
        <strain evidence="3 4">DSM 19751</strain>
    </source>
</reference>
<dbReference type="PROSITE" id="PS50404">
    <property type="entry name" value="GST_NTER"/>
    <property type="match status" value="1"/>
</dbReference>
<proteinExistence type="predicted"/>
<comment type="caution">
    <text evidence="3">The sequence shown here is derived from an EMBL/GenBank/DDBJ whole genome shotgun (WGS) entry which is preliminary data.</text>
</comment>
<dbReference type="STRING" id="1265313.HRUBRA_00426"/>
<dbReference type="EMBL" id="AUVB01000013">
    <property type="protein sequence ID" value="KGE04953.1"/>
    <property type="molecule type" value="Genomic_DNA"/>
</dbReference>
<dbReference type="SFLD" id="SFLDG00358">
    <property type="entry name" value="Main_(cytGST)"/>
    <property type="match status" value="1"/>
</dbReference>
<dbReference type="eggNOG" id="COG0625">
    <property type="taxonomic scope" value="Bacteria"/>
</dbReference>
<evidence type="ECO:0000313" key="3">
    <source>
        <dbReference type="EMBL" id="KGE04953.1"/>
    </source>
</evidence>
<dbReference type="GO" id="GO:0004364">
    <property type="term" value="F:glutathione transferase activity"/>
    <property type="evidence" value="ECO:0007669"/>
    <property type="project" value="UniProtKB-EC"/>
</dbReference>
<dbReference type="HOGENOM" id="CLU_011226_14_4_6"/>
<dbReference type="RefSeq" id="WP_035513845.1">
    <property type="nucleotide sequence ID" value="NZ_KN234746.1"/>
</dbReference>
<keyword evidence="3" id="KW-0808">Transferase</keyword>
<dbReference type="SFLD" id="SFLDS00019">
    <property type="entry name" value="Glutathione_Transferase_(cytos"/>
    <property type="match status" value="1"/>
</dbReference>
<accession>A0A095VV78</accession>
<sequence>MITLYYWPTPNGHKAAIALEEMGLPYRVEPVNILRSEQFEPAFLALNPNHKVPTIVDEDGPGGEPIALFESGAILEYLADKTGQFLPPSGAARYEVLTWLYFQVASMGPMLGQCGHFMGYAPEDVPYARERYHRETRRLYGVLEQRLAGREFLCGDFTIADMATYPWMMPKIRELHRMDIDEWPNIKRWEAACAARPATARGTAVLADVMKIGNPDKDAFRSLFEQD</sequence>
<dbReference type="InterPro" id="IPR036249">
    <property type="entry name" value="Thioredoxin-like_sf"/>
</dbReference>
<dbReference type="PATRIC" id="fig|1265313.6.peg.422"/>
<name>A0A095VV78_9GAMM</name>
<evidence type="ECO:0000313" key="4">
    <source>
        <dbReference type="Proteomes" id="UP000029640"/>
    </source>
</evidence>
<dbReference type="PROSITE" id="PS50405">
    <property type="entry name" value="GST_CTER"/>
    <property type="match status" value="1"/>
</dbReference>
<evidence type="ECO:0000259" key="2">
    <source>
        <dbReference type="PROSITE" id="PS50405"/>
    </source>
</evidence>
<dbReference type="Pfam" id="PF13409">
    <property type="entry name" value="GST_N_2"/>
    <property type="match status" value="1"/>
</dbReference>
<feature type="domain" description="GST N-terminal" evidence="1">
    <location>
        <begin position="1"/>
        <end position="86"/>
    </location>
</feature>
<dbReference type="Proteomes" id="UP000029640">
    <property type="component" value="Unassembled WGS sequence"/>
</dbReference>
<dbReference type="SUPFAM" id="SSF52833">
    <property type="entry name" value="Thioredoxin-like"/>
    <property type="match status" value="1"/>
</dbReference>
<dbReference type="Gene3D" id="3.40.30.10">
    <property type="entry name" value="Glutaredoxin"/>
    <property type="match status" value="1"/>
</dbReference>